<dbReference type="GO" id="GO:0005886">
    <property type="term" value="C:plasma membrane"/>
    <property type="evidence" value="ECO:0007669"/>
    <property type="project" value="UniProtKB-SubCell"/>
</dbReference>
<evidence type="ECO:0000256" key="9">
    <source>
        <dbReference type="RuleBase" id="RU362097"/>
    </source>
</evidence>
<protein>
    <submittedName>
        <fullName evidence="10">Efflux transporter outer membrane subunit</fullName>
    </submittedName>
</protein>
<evidence type="ECO:0000256" key="7">
    <source>
        <dbReference type="ARBA" id="ARBA00023139"/>
    </source>
</evidence>
<dbReference type="Proteomes" id="UP000282971">
    <property type="component" value="Unassembled WGS sequence"/>
</dbReference>
<keyword evidence="7 9" id="KW-0564">Palmitate</keyword>
<dbReference type="GO" id="GO:0015562">
    <property type="term" value="F:efflux transmembrane transporter activity"/>
    <property type="evidence" value="ECO:0007669"/>
    <property type="project" value="InterPro"/>
</dbReference>
<sequence>MRKFVGGAALAALLLAGCAPRGINPALKPIGAPEVGLSGGVTGVPVAVDWWKALGDPQLDRIMADALSGSPTLAGAMARMRIAQAGIETARAGTLPSVTASAQEQRTRLPENYIIPPPFGGSTQWVGNAAANVSWSLDFFGKQKAALDEAKASADAAALDAAAARLALSASVAQTYVELARAEQQIKVAADFVTARQRSVTLIQSRIRNQLASNFEARTADTLLAQARQAELRAQAQRETMVHALAALAGRGADYYDTIGTTTLAFDRAVPLPTALPADLLGRRPDLLAGQARIAAASAGRDVAKKAFYPNINLLGSFGFQALGLGNLTEWGSRTYGAGPSLSLPIFEGGRLKADYKRATGQVDVAIAEYNDSVVRAVRDTADAIALVRANQGDAAEQANVLAGLQDVVRLDRTRVETGLASQLDVLESDTRLLAARQAQIDLAANGAIRRIQLVAAIGGDFTPAPALAVANQTPPEAQP</sequence>
<proteinExistence type="inferred from homology"/>
<evidence type="ECO:0000256" key="3">
    <source>
        <dbReference type="ARBA" id="ARBA00022452"/>
    </source>
</evidence>
<keyword evidence="5 9" id="KW-0732">Signal</keyword>
<dbReference type="PROSITE" id="PS51257">
    <property type="entry name" value="PROKAR_LIPOPROTEIN"/>
    <property type="match status" value="1"/>
</dbReference>
<evidence type="ECO:0000313" key="11">
    <source>
        <dbReference type="Proteomes" id="UP000282971"/>
    </source>
</evidence>
<keyword evidence="11" id="KW-1185">Reference proteome</keyword>
<evidence type="ECO:0000313" key="10">
    <source>
        <dbReference type="EMBL" id="RVT91035.1"/>
    </source>
</evidence>
<evidence type="ECO:0000256" key="5">
    <source>
        <dbReference type="ARBA" id="ARBA00022729"/>
    </source>
</evidence>
<comment type="similarity">
    <text evidence="2 9">Belongs to the outer membrane factor (OMF) (TC 1.B.17) family.</text>
</comment>
<dbReference type="InterPro" id="IPR010131">
    <property type="entry name" value="MdtP/NodT-like"/>
</dbReference>
<evidence type="ECO:0000256" key="6">
    <source>
        <dbReference type="ARBA" id="ARBA00023136"/>
    </source>
</evidence>
<dbReference type="AlphaFoldDB" id="A0A437M0C9"/>
<gene>
    <name evidence="10" type="ORF">EOD43_16025</name>
</gene>
<dbReference type="InterPro" id="IPR003423">
    <property type="entry name" value="OMP_efflux"/>
</dbReference>
<keyword evidence="3 9" id="KW-1134">Transmembrane beta strand</keyword>
<dbReference type="Gene3D" id="2.20.200.10">
    <property type="entry name" value="Outer membrane efflux proteins (OEP)"/>
    <property type="match status" value="1"/>
</dbReference>
<dbReference type="PANTHER" id="PTHR30203">
    <property type="entry name" value="OUTER MEMBRANE CATION EFFLUX PROTEIN"/>
    <property type="match status" value="1"/>
</dbReference>
<keyword evidence="6 9" id="KW-0472">Membrane</keyword>
<evidence type="ECO:0000256" key="2">
    <source>
        <dbReference type="ARBA" id="ARBA00007613"/>
    </source>
</evidence>
<dbReference type="NCBIfam" id="TIGR01845">
    <property type="entry name" value="outer_NodT"/>
    <property type="match status" value="1"/>
</dbReference>
<accession>A0A437M0C9</accession>
<name>A0A437M0C9_9SPHN</name>
<comment type="caution">
    <text evidence="10">The sequence shown here is derived from an EMBL/GenBank/DDBJ whole genome shotgun (WGS) entry which is preliminary data.</text>
</comment>
<dbReference type="SUPFAM" id="SSF56954">
    <property type="entry name" value="Outer membrane efflux proteins (OEP)"/>
    <property type="match status" value="1"/>
</dbReference>
<comment type="subcellular location">
    <subcellularLocation>
        <location evidence="9">Cell membrane</location>
        <topology evidence="9">Lipid-anchor</topology>
    </subcellularLocation>
    <subcellularLocation>
        <location evidence="1">Membrane</location>
    </subcellularLocation>
</comment>
<organism evidence="10 11">
    <name type="scientific">Sphingomonas crocodyli</name>
    <dbReference type="NCBI Taxonomy" id="1979270"/>
    <lineage>
        <taxon>Bacteria</taxon>
        <taxon>Pseudomonadati</taxon>
        <taxon>Pseudomonadota</taxon>
        <taxon>Alphaproteobacteria</taxon>
        <taxon>Sphingomonadales</taxon>
        <taxon>Sphingomonadaceae</taxon>
        <taxon>Sphingomonas</taxon>
    </lineage>
</organism>
<dbReference type="OrthoDB" id="9783100at2"/>
<dbReference type="PANTHER" id="PTHR30203:SF20">
    <property type="entry name" value="MULTIDRUG RESISTANCE OUTER MEMBRANE PROTEIN MDTP-RELATED"/>
    <property type="match status" value="1"/>
</dbReference>
<dbReference type="RefSeq" id="WP_127745050.1">
    <property type="nucleotide sequence ID" value="NZ_SACN01000002.1"/>
</dbReference>
<keyword evidence="8 9" id="KW-0449">Lipoprotein</keyword>
<reference evidence="10 11" key="1">
    <citation type="submission" date="2019-01" db="EMBL/GenBank/DDBJ databases">
        <authorList>
            <person name="Chen W.-M."/>
        </authorList>
    </citation>
    <scope>NUCLEOTIDE SEQUENCE [LARGE SCALE GENOMIC DNA]</scope>
    <source>
        <strain evidence="10 11">CCP-7</strain>
    </source>
</reference>
<dbReference type="Pfam" id="PF02321">
    <property type="entry name" value="OEP"/>
    <property type="match status" value="2"/>
</dbReference>
<evidence type="ECO:0000256" key="4">
    <source>
        <dbReference type="ARBA" id="ARBA00022692"/>
    </source>
</evidence>
<dbReference type="EMBL" id="SACN01000002">
    <property type="protein sequence ID" value="RVT91035.1"/>
    <property type="molecule type" value="Genomic_DNA"/>
</dbReference>
<evidence type="ECO:0000256" key="1">
    <source>
        <dbReference type="ARBA" id="ARBA00004370"/>
    </source>
</evidence>
<evidence type="ECO:0000256" key="8">
    <source>
        <dbReference type="ARBA" id="ARBA00023288"/>
    </source>
</evidence>
<keyword evidence="4 9" id="KW-0812">Transmembrane</keyword>
<feature type="chain" id="PRO_5018822660" evidence="9">
    <location>
        <begin position="22"/>
        <end position="480"/>
    </location>
</feature>
<dbReference type="Gene3D" id="1.20.1600.10">
    <property type="entry name" value="Outer membrane efflux proteins (OEP)"/>
    <property type="match status" value="1"/>
</dbReference>
<feature type="signal peptide" evidence="9">
    <location>
        <begin position="1"/>
        <end position="21"/>
    </location>
</feature>